<evidence type="ECO:0000313" key="7">
    <source>
        <dbReference type="Proteomes" id="UP001500320"/>
    </source>
</evidence>
<protein>
    <submittedName>
        <fullName evidence="6">AraC family transcriptional regulator</fullName>
    </submittedName>
</protein>
<evidence type="ECO:0000256" key="3">
    <source>
        <dbReference type="ARBA" id="ARBA00023163"/>
    </source>
</evidence>
<dbReference type="InterPro" id="IPR018060">
    <property type="entry name" value="HTH_AraC"/>
</dbReference>
<dbReference type="Pfam" id="PF12852">
    <property type="entry name" value="Cupin_6"/>
    <property type="match status" value="1"/>
</dbReference>
<dbReference type="SUPFAM" id="SSF46689">
    <property type="entry name" value="Homeodomain-like"/>
    <property type="match status" value="2"/>
</dbReference>
<evidence type="ECO:0000313" key="6">
    <source>
        <dbReference type="EMBL" id="GAA3123193.1"/>
    </source>
</evidence>
<dbReference type="Gene3D" id="1.10.10.60">
    <property type="entry name" value="Homeodomain-like"/>
    <property type="match status" value="2"/>
</dbReference>
<feature type="region of interest" description="Disordered" evidence="4">
    <location>
        <begin position="290"/>
        <end position="309"/>
    </location>
</feature>
<dbReference type="PRINTS" id="PR00032">
    <property type="entry name" value="HTHARAC"/>
</dbReference>
<dbReference type="InterPro" id="IPR020449">
    <property type="entry name" value="Tscrpt_reg_AraC-type_HTH"/>
</dbReference>
<name>A0ABP6MTD1_9ACTN</name>
<keyword evidence="7" id="KW-1185">Reference proteome</keyword>
<keyword evidence="2" id="KW-0238">DNA-binding</keyword>
<dbReference type="SUPFAM" id="SSF51182">
    <property type="entry name" value="RmlC-like cupins"/>
    <property type="match status" value="1"/>
</dbReference>
<proteinExistence type="predicted"/>
<organism evidence="6 7">
    <name type="scientific">Planomonospora alba</name>
    <dbReference type="NCBI Taxonomy" id="161354"/>
    <lineage>
        <taxon>Bacteria</taxon>
        <taxon>Bacillati</taxon>
        <taxon>Actinomycetota</taxon>
        <taxon>Actinomycetes</taxon>
        <taxon>Streptosporangiales</taxon>
        <taxon>Streptosporangiaceae</taxon>
        <taxon>Planomonospora</taxon>
    </lineage>
</organism>
<dbReference type="InterPro" id="IPR050204">
    <property type="entry name" value="AraC_XylS_family_regulators"/>
</dbReference>
<evidence type="ECO:0000256" key="4">
    <source>
        <dbReference type="SAM" id="MobiDB-lite"/>
    </source>
</evidence>
<dbReference type="PROSITE" id="PS00041">
    <property type="entry name" value="HTH_ARAC_FAMILY_1"/>
    <property type="match status" value="1"/>
</dbReference>
<evidence type="ECO:0000259" key="5">
    <source>
        <dbReference type="PROSITE" id="PS01124"/>
    </source>
</evidence>
<dbReference type="InterPro" id="IPR018062">
    <property type="entry name" value="HTH_AraC-typ_CS"/>
</dbReference>
<reference evidence="7" key="1">
    <citation type="journal article" date="2019" name="Int. J. Syst. Evol. Microbiol.">
        <title>The Global Catalogue of Microorganisms (GCM) 10K type strain sequencing project: providing services to taxonomists for standard genome sequencing and annotation.</title>
        <authorList>
            <consortium name="The Broad Institute Genomics Platform"/>
            <consortium name="The Broad Institute Genome Sequencing Center for Infectious Disease"/>
            <person name="Wu L."/>
            <person name="Ma J."/>
        </authorList>
    </citation>
    <scope>NUCLEOTIDE SEQUENCE [LARGE SCALE GENOMIC DNA]</scope>
    <source>
        <strain evidence="7">JCM 9373</strain>
    </source>
</reference>
<dbReference type="PANTHER" id="PTHR46796:SF7">
    <property type="entry name" value="ARAC FAMILY TRANSCRIPTIONAL REGULATOR"/>
    <property type="match status" value="1"/>
</dbReference>
<accession>A0ABP6MTD1</accession>
<keyword evidence="1" id="KW-0805">Transcription regulation</keyword>
<dbReference type="Proteomes" id="UP001500320">
    <property type="component" value="Unassembled WGS sequence"/>
</dbReference>
<comment type="caution">
    <text evidence="6">The sequence shown here is derived from an EMBL/GenBank/DDBJ whole genome shotgun (WGS) entry which is preliminary data.</text>
</comment>
<dbReference type="SMART" id="SM00342">
    <property type="entry name" value="HTH_ARAC"/>
    <property type="match status" value="1"/>
</dbReference>
<gene>
    <name evidence="6" type="ORF">GCM10010466_12640</name>
</gene>
<sequence>MAVDLFSDVIDSMRTGRKSFCRTRGTGRWGRRLDAFSGTGFHVVLDGGGWLVTPSAPSAPPVRLGAGDVVFVPHGAAHGLSGTPDRPFAELPAAPDALPPQDPGAPYADVVCGAYRLDRGRAHPFLLGLPDVIHLRAGRHPAMRTLVDLLAGRPESGSGAGAAVPALIDLLLVHLLRAWHDDAGPPAAPDDPAIATALHRIHHDPRRRWTVEELGAEVGMSRTAFARRFTSLVGLPPMTYLTNQRLNHGARLLRETDAPLASIARQVGYGSEFAFANAFRREFGTAPGRYRRRERALGGDRPGTAAQPG</sequence>
<evidence type="ECO:0000256" key="1">
    <source>
        <dbReference type="ARBA" id="ARBA00023015"/>
    </source>
</evidence>
<dbReference type="PROSITE" id="PS01124">
    <property type="entry name" value="HTH_ARAC_FAMILY_2"/>
    <property type="match status" value="1"/>
</dbReference>
<keyword evidence="3" id="KW-0804">Transcription</keyword>
<dbReference type="PANTHER" id="PTHR46796">
    <property type="entry name" value="HTH-TYPE TRANSCRIPTIONAL ACTIVATOR RHAS-RELATED"/>
    <property type="match status" value="1"/>
</dbReference>
<dbReference type="Pfam" id="PF12833">
    <property type="entry name" value="HTH_18"/>
    <property type="match status" value="1"/>
</dbReference>
<dbReference type="InterPro" id="IPR032783">
    <property type="entry name" value="AraC_lig"/>
</dbReference>
<dbReference type="EMBL" id="BAAAUT010000007">
    <property type="protein sequence ID" value="GAA3123193.1"/>
    <property type="molecule type" value="Genomic_DNA"/>
</dbReference>
<dbReference type="InterPro" id="IPR009057">
    <property type="entry name" value="Homeodomain-like_sf"/>
</dbReference>
<evidence type="ECO:0000256" key="2">
    <source>
        <dbReference type="ARBA" id="ARBA00023125"/>
    </source>
</evidence>
<dbReference type="RefSeq" id="WP_344856812.1">
    <property type="nucleotide sequence ID" value="NZ_BAAAUT010000007.1"/>
</dbReference>
<dbReference type="InterPro" id="IPR011051">
    <property type="entry name" value="RmlC_Cupin_sf"/>
</dbReference>
<feature type="domain" description="HTH araC/xylS-type" evidence="5">
    <location>
        <begin position="195"/>
        <end position="293"/>
    </location>
</feature>